<reference evidence="2" key="1">
    <citation type="submission" date="2022-07" db="EMBL/GenBank/DDBJ databases">
        <title>Gramela sediminis sp. nov., isolated from deep-sea sediment of the Indian Ocean.</title>
        <authorList>
            <person name="Shi H."/>
        </authorList>
    </citation>
    <scope>NUCLEOTIDE SEQUENCE</scope>
    <source>
        <strain evidence="2">GC03-9</strain>
    </source>
</reference>
<keyword evidence="1" id="KW-0732">Signal</keyword>
<evidence type="ECO:0000313" key="2">
    <source>
        <dbReference type="EMBL" id="MCP9199389.1"/>
    </source>
</evidence>
<evidence type="ECO:0000313" key="3">
    <source>
        <dbReference type="Proteomes" id="UP001155280"/>
    </source>
</evidence>
<keyword evidence="3" id="KW-1185">Reference proteome</keyword>
<dbReference type="GO" id="GO:0045454">
    <property type="term" value="P:cell redox homeostasis"/>
    <property type="evidence" value="ECO:0007669"/>
    <property type="project" value="TreeGrafter"/>
</dbReference>
<dbReference type="Proteomes" id="UP001155280">
    <property type="component" value="Unassembled WGS sequence"/>
</dbReference>
<dbReference type="SUPFAM" id="SSF52833">
    <property type="entry name" value="Thioredoxin-like"/>
    <property type="match status" value="1"/>
</dbReference>
<dbReference type="AlphaFoldDB" id="A0A9X2I7V8"/>
<dbReference type="Gene3D" id="3.40.30.10">
    <property type="entry name" value="Glutaredoxin"/>
    <property type="match status" value="1"/>
</dbReference>
<dbReference type="EMBL" id="JANCNS010000001">
    <property type="protein sequence ID" value="MCP9199389.1"/>
    <property type="molecule type" value="Genomic_DNA"/>
</dbReference>
<comment type="caution">
    <text evidence="2">The sequence shown here is derived from an EMBL/GenBank/DDBJ whole genome shotgun (WGS) entry which is preliminary data.</text>
</comment>
<dbReference type="RefSeq" id="WP_241549688.1">
    <property type="nucleotide sequence ID" value="NZ_JANCNS010000001.1"/>
</dbReference>
<feature type="signal peptide" evidence="1">
    <location>
        <begin position="1"/>
        <end position="22"/>
    </location>
</feature>
<dbReference type="Pfam" id="PF13899">
    <property type="entry name" value="Thioredoxin_7"/>
    <property type="match status" value="1"/>
</dbReference>
<dbReference type="GO" id="GO:0015035">
    <property type="term" value="F:protein-disulfide reductase activity"/>
    <property type="evidence" value="ECO:0007669"/>
    <property type="project" value="TreeGrafter"/>
</dbReference>
<feature type="chain" id="PRO_5040769762" evidence="1">
    <location>
        <begin position="23"/>
        <end position="160"/>
    </location>
</feature>
<dbReference type="PANTHER" id="PTHR32234">
    <property type="entry name" value="THIOL:DISULFIDE INTERCHANGE PROTEIN DSBD"/>
    <property type="match status" value="1"/>
</dbReference>
<accession>A0A9X2I7V8</accession>
<gene>
    <name evidence="2" type="ORF">MKO06_05690</name>
</gene>
<proteinExistence type="predicted"/>
<dbReference type="InterPro" id="IPR036249">
    <property type="entry name" value="Thioredoxin-like_sf"/>
</dbReference>
<evidence type="ECO:0000256" key="1">
    <source>
        <dbReference type="SAM" id="SignalP"/>
    </source>
</evidence>
<dbReference type="PANTHER" id="PTHR32234:SF0">
    <property type="entry name" value="THIOL:DISULFIDE INTERCHANGE PROTEIN DSBD"/>
    <property type="match status" value="1"/>
</dbReference>
<name>A0A9X2I7V8_9FLAO</name>
<sequence length="160" mass="19023">MKKAVAFISILLIFLNWCQLKAQETTAVNWIGFEQLYDSLEVKPKKVFIDFYADWCQPCKRMDREVFTDPEIQDMLNRKYYAVKMDVESTDTIQFGDQVFVNERLNRRNPVHQIAILMASRKNRPFSLPAMVILDENFQAKARYFQFLNKEQLLKALREN</sequence>
<protein>
    <submittedName>
        <fullName evidence="2">Thioredoxin family protein</fullName>
    </submittedName>
</protein>
<organism evidence="2 3">
    <name type="scientific">Christiangramia oceanisediminis</name>
    <dbReference type="NCBI Taxonomy" id="2920386"/>
    <lineage>
        <taxon>Bacteria</taxon>
        <taxon>Pseudomonadati</taxon>
        <taxon>Bacteroidota</taxon>
        <taxon>Flavobacteriia</taxon>
        <taxon>Flavobacteriales</taxon>
        <taxon>Flavobacteriaceae</taxon>
        <taxon>Christiangramia</taxon>
    </lineage>
</organism>